<evidence type="ECO:0000256" key="1">
    <source>
        <dbReference type="ARBA" id="ARBA00022737"/>
    </source>
</evidence>
<dbReference type="SUPFAM" id="SSF48452">
    <property type="entry name" value="TPR-like"/>
    <property type="match status" value="1"/>
</dbReference>
<dbReference type="PANTHER" id="PTHR22767:SF2">
    <property type="entry name" value="N(ALPHA)-ACETYLTRANSFERASE 15_16, ISOFORM A"/>
    <property type="match status" value="1"/>
</dbReference>
<organism evidence="3 4">
    <name type="scientific">Dunaliella salina</name>
    <name type="common">Green alga</name>
    <name type="synonym">Protococcus salinus</name>
    <dbReference type="NCBI Taxonomy" id="3046"/>
    <lineage>
        <taxon>Eukaryota</taxon>
        <taxon>Viridiplantae</taxon>
        <taxon>Chlorophyta</taxon>
        <taxon>core chlorophytes</taxon>
        <taxon>Chlorophyceae</taxon>
        <taxon>CS clade</taxon>
        <taxon>Chlamydomonadales</taxon>
        <taxon>Dunaliellaceae</taxon>
        <taxon>Dunaliella</taxon>
    </lineage>
</organism>
<dbReference type="InterPro" id="IPR021183">
    <property type="entry name" value="NatA_aux_su"/>
</dbReference>
<keyword evidence="3" id="KW-0675">Receptor</keyword>
<dbReference type="Proteomes" id="UP000815325">
    <property type="component" value="Unassembled WGS sequence"/>
</dbReference>
<evidence type="ECO:0000256" key="2">
    <source>
        <dbReference type="ARBA" id="ARBA00022803"/>
    </source>
</evidence>
<sequence>MGCNAILVGTKKPPINMQGCHKGDAIRRSQVAPHFVLSPPSKRCMAAIAAASVSGHKFVDTQGNNIPANEAYEHSELILYKAMVLEEGGRLEDALRTLDSEKGMIKDLRGMMEMRAAILMKAGRLQEAEQQYRALLQANPDHYRYHEGLQAAMGLRPEVPAAETSATTAVVAATALSDDQRARLTALYADLIATYPRSSSCRRILLDFLQGEAFLALADTYVRKYLLRGVPSLFMDLRPLYR</sequence>
<dbReference type="Pfam" id="PF12569">
    <property type="entry name" value="NatA_aux_su"/>
    <property type="match status" value="1"/>
</dbReference>
<dbReference type="InterPro" id="IPR011990">
    <property type="entry name" value="TPR-like_helical_dom_sf"/>
</dbReference>
<dbReference type="Gene3D" id="1.25.40.1040">
    <property type="match status" value="1"/>
</dbReference>
<accession>A0ABQ7GFM5</accession>
<gene>
    <name evidence="3" type="ORF">DUNSADRAFT_10281</name>
</gene>
<comment type="caution">
    <text evidence="3">The sequence shown here is derived from an EMBL/GenBank/DDBJ whole genome shotgun (WGS) entry which is preliminary data.</text>
</comment>
<proteinExistence type="predicted"/>
<evidence type="ECO:0000313" key="3">
    <source>
        <dbReference type="EMBL" id="KAF5833412.1"/>
    </source>
</evidence>
<dbReference type="PANTHER" id="PTHR22767">
    <property type="entry name" value="N-TERMINAL ACETYLTRANSFERASE-RELATED"/>
    <property type="match status" value="1"/>
</dbReference>
<name>A0ABQ7GFM5_DUNSA</name>
<dbReference type="EMBL" id="MU069812">
    <property type="protein sequence ID" value="KAF5833412.1"/>
    <property type="molecule type" value="Genomic_DNA"/>
</dbReference>
<keyword evidence="2" id="KW-0802">TPR repeat</keyword>
<keyword evidence="4" id="KW-1185">Reference proteome</keyword>
<reference evidence="3" key="1">
    <citation type="submission" date="2017-08" db="EMBL/GenBank/DDBJ databases">
        <authorList>
            <person name="Polle J.E."/>
            <person name="Barry K."/>
            <person name="Cushman J."/>
            <person name="Schmutz J."/>
            <person name="Tran D."/>
            <person name="Hathwaick L.T."/>
            <person name="Yim W.C."/>
            <person name="Jenkins J."/>
            <person name="Mckie-Krisberg Z.M."/>
            <person name="Prochnik S."/>
            <person name="Lindquist E."/>
            <person name="Dockter R.B."/>
            <person name="Adam C."/>
            <person name="Molina H."/>
            <person name="Bunkerborg J."/>
            <person name="Jin E."/>
            <person name="Buchheim M."/>
            <person name="Magnuson J."/>
        </authorList>
    </citation>
    <scope>NUCLEOTIDE SEQUENCE</scope>
    <source>
        <strain evidence="3">CCAP 19/18</strain>
    </source>
</reference>
<protein>
    <submittedName>
        <fullName evidence="3">NMDA receptor-regulated protein 1-domain-containing protein</fullName>
    </submittedName>
</protein>
<evidence type="ECO:0000313" key="4">
    <source>
        <dbReference type="Proteomes" id="UP000815325"/>
    </source>
</evidence>
<keyword evidence="1" id="KW-0677">Repeat</keyword>